<gene>
    <name evidence="4" type="ORF">CP967_03095</name>
</gene>
<keyword evidence="2" id="KW-0472">Membrane</keyword>
<dbReference type="RefSeq" id="WP_150486439.1">
    <property type="nucleotide sequence ID" value="NZ_BMUV01000017.1"/>
</dbReference>
<name>A0A5J6F4B5_9ACTN</name>
<feature type="chain" id="PRO_5039189623" evidence="3">
    <location>
        <begin position="20"/>
        <end position="132"/>
    </location>
</feature>
<evidence type="ECO:0000313" key="5">
    <source>
        <dbReference type="Proteomes" id="UP000326178"/>
    </source>
</evidence>
<dbReference type="AlphaFoldDB" id="A0A5J6F4B5"/>
<accession>A0A5J6F4B5</accession>
<feature type="transmembrane region" description="Helical" evidence="2">
    <location>
        <begin position="85"/>
        <end position="103"/>
    </location>
</feature>
<dbReference type="Proteomes" id="UP000326178">
    <property type="component" value="Chromosome"/>
</dbReference>
<keyword evidence="2" id="KW-1133">Transmembrane helix</keyword>
<feature type="region of interest" description="Disordered" evidence="1">
    <location>
        <begin position="113"/>
        <end position="132"/>
    </location>
</feature>
<reference evidence="4 5" key="1">
    <citation type="submission" date="2017-09" db="EMBL/GenBank/DDBJ databases">
        <authorList>
            <person name="Lee N."/>
            <person name="Cho B.-K."/>
        </authorList>
    </citation>
    <scope>NUCLEOTIDE SEQUENCE [LARGE SCALE GENOMIC DNA]</scope>
    <source>
        <strain evidence="4 5">ATCC 12769</strain>
    </source>
</reference>
<dbReference type="KEGG" id="snk:CP967_03095"/>
<proteinExistence type="predicted"/>
<keyword evidence="2" id="KW-0812">Transmembrane</keyword>
<keyword evidence="3" id="KW-0732">Signal</keyword>
<protein>
    <submittedName>
        <fullName evidence="4">Uncharacterized protein</fullName>
    </submittedName>
</protein>
<dbReference type="EMBL" id="CP023702">
    <property type="protein sequence ID" value="QEU71081.1"/>
    <property type="molecule type" value="Genomic_DNA"/>
</dbReference>
<sequence length="132" mass="13981">MKHGVALAALFLVPALWGAADLASALTASPEVVCPGENVRGGEEHPGPMRPEDTRCAVLDGSASVGTRTYGQQRTVQSLERREDAVHGVLLLAYGAGGGLLVWRARLRGSRAGRTSRTPIRWSPGSGGRPWR</sequence>
<evidence type="ECO:0000256" key="3">
    <source>
        <dbReference type="SAM" id="SignalP"/>
    </source>
</evidence>
<evidence type="ECO:0000256" key="2">
    <source>
        <dbReference type="SAM" id="Phobius"/>
    </source>
</evidence>
<keyword evidence="5" id="KW-1185">Reference proteome</keyword>
<evidence type="ECO:0000256" key="1">
    <source>
        <dbReference type="SAM" id="MobiDB-lite"/>
    </source>
</evidence>
<organism evidence="4 5">
    <name type="scientific">Streptomyces nitrosporeus</name>
    <dbReference type="NCBI Taxonomy" id="28894"/>
    <lineage>
        <taxon>Bacteria</taxon>
        <taxon>Bacillati</taxon>
        <taxon>Actinomycetota</taxon>
        <taxon>Actinomycetes</taxon>
        <taxon>Kitasatosporales</taxon>
        <taxon>Streptomycetaceae</taxon>
        <taxon>Streptomyces</taxon>
    </lineage>
</organism>
<dbReference type="OrthoDB" id="4248230at2"/>
<feature type="signal peptide" evidence="3">
    <location>
        <begin position="1"/>
        <end position="19"/>
    </location>
</feature>
<evidence type="ECO:0000313" key="4">
    <source>
        <dbReference type="EMBL" id="QEU71081.1"/>
    </source>
</evidence>